<evidence type="ECO:0000256" key="1">
    <source>
        <dbReference type="SAM" id="Coils"/>
    </source>
</evidence>
<feature type="transmembrane region" description="Helical" evidence="2">
    <location>
        <begin position="12"/>
        <end position="31"/>
    </location>
</feature>
<keyword evidence="1" id="KW-0175">Coiled coil</keyword>
<dbReference type="AlphaFoldDB" id="A0A1F7SGT7"/>
<accession>A0A1F7SGT7</accession>
<reference evidence="4 5" key="1">
    <citation type="journal article" date="2016" name="Nat. Commun.">
        <title>Thousands of microbial genomes shed light on interconnected biogeochemical processes in an aquifer system.</title>
        <authorList>
            <person name="Anantharaman K."/>
            <person name="Brown C.T."/>
            <person name="Hug L.A."/>
            <person name="Sharon I."/>
            <person name="Castelle C.J."/>
            <person name="Probst A.J."/>
            <person name="Thomas B.C."/>
            <person name="Singh A."/>
            <person name="Wilkins M.J."/>
            <person name="Karaoz U."/>
            <person name="Brodie E.L."/>
            <person name="Williams K.H."/>
            <person name="Hubbard S.S."/>
            <person name="Banfield J.F."/>
        </authorList>
    </citation>
    <scope>NUCLEOTIDE SEQUENCE [LARGE SCALE GENOMIC DNA]</scope>
</reference>
<dbReference type="SUPFAM" id="SSF58113">
    <property type="entry name" value="Apolipoprotein A-I"/>
    <property type="match status" value="1"/>
</dbReference>
<name>A0A1F7SGT7_9BACT</name>
<keyword evidence="2" id="KW-1133">Transmembrane helix</keyword>
<proteinExistence type="predicted"/>
<protein>
    <recommendedName>
        <fullName evidence="3">Mce/MlaD domain-containing protein</fullName>
    </recommendedName>
</protein>
<evidence type="ECO:0000256" key="2">
    <source>
        <dbReference type="SAM" id="Phobius"/>
    </source>
</evidence>
<dbReference type="STRING" id="1817883.A3G31_08820"/>
<gene>
    <name evidence="4" type="ORF">A3G31_08820</name>
</gene>
<evidence type="ECO:0000313" key="5">
    <source>
        <dbReference type="Proteomes" id="UP000178082"/>
    </source>
</evidence>
<dbReference type="EMBL" id="MGDI01000028">
    <property type="protein sequence ID" value="OGL53006.1"/>
    <property type="molecule type" value="Genomic_DNA"/>
</dbReference>
<dbReference type="InterPro" id="IPR052336">
    <property type="entry name" value="MlaD_Phospholipid_Transporter"/>
</dbReference>
<evidence type="ECO:0000313" key="4">
    <source>
        <dbReference type="EMBL" id="OGL53006.1"/>
    </source>
</evidence>
<dbReference type="PANTHER" id="PTHR33371">
    <property type="entry name" value="INTERMEMBRANE PHOSPHOLIPID TRANSPORT SYSTEM BINDING PROTEIN MLAD-RELATED"/>
    <property type="match status" value="1"/>
</dbReference>
<keyword evidence="2" id="KW-0812">Transmembrane</keyword>
<dbReference type="Proteomes" id="UP000178082">
    <property type="component" value="Unassembled WGS sequence"/>
</dbReference>
<dbReference type="Pfam" id="PF02470">
    <property type="entry name" value="MlaD"/>
    <property type="match status" value="1"/>
</dbReference>
<organism evidence="4 5">
    <name type="scientific">Candidatus Schekmanbacteria bacterium RIFCSPLOWO2_12_FULL_38_15</name>
    <dbReference type="NCBI Taxonomy" id="1817883"/>
    <lineage>
        <taxon>Bacteria</taxon>
        <taxon>Candidatus Schekmaniibacteriota</taxon>
    </lineage>
</organism>
<dbReference type="Gene3D" id="1.10.287.950">
    <property type="entry name" value="Methyl-accepting chemotaxis protein"/>
    <property type="match status" value="1"/>
</dbReference>
<feature type="coiled-coil region" evidence="1">
    <location>
        <begin position="162"/>
        <end position="207"/>
    </location>
</feature>
<dbReference type="PANTHER" id="PTHR33371:SF4">
    <property type="entry name" value="INTERMEMBRANE PHOSPHOLIPID TRANSPORT SYSTEM BINDING PROTEIN MLAD"/>
    <property type="match status" value="1"/>
</dbReference>
<evidence type="ECO:0000259" key="3">
    <source>
        <dbReference type="Pfam" id="PF02470"/>
    </source>
</evidence>
<feature type="domain" description="Mce/MlaD" evidence="3">
    <location>
        <begin position="40"/>
        <end position="115"/>
    </location>
</feature>
<dbReference type="InterPro" id="IPR003399">
    <property type="entry name" value="Mce/MlaD"/>
</dbReference>
<keyword evidence="2" id="KW-0472">Membrane</keyword>
<comment type="caution">
    <text evidence="4">The sequence shown here is derived from an EMBL/GenBank/DDBJ whole genome shotgun (WGS) entry which is preliminary data.</text>
</comment>
<sequence>MERRNVSLEAKVGLFVTGAIILFVWLSFQFGGIKWLQKSGYHIITYMDSVTGLEKESPVKLAGVRIGKIENMELKGSKAEITMDINSEVKIYKNATASVKSESLLGQKFIEISYGNPESGKLENGAVITQGEASADVDKLVLKLTSVANGLDKVVTENKENINETLSNIKDATKTLNRMLAQNEASVKSAVQNIDELSLRLNTLVANNENSVNKTLDNFEKVSGTLREKTPEVMEKFSKISKDLDSVIQENRENLKETIAGLKDTTKSLNSITAKVDKGEGTLGKLVNDETLYHDAKKSLKQLGDSAEQASELSPISTFISALFSLF</sequence>